<dbReference type="InterPro" id="IPR002654">
    <property type="entry name" value="Glyco_trans_25"/>
</dbReference>
<dbReference type="PANTHER" id="PTHR10730:SF53">
    <property type="entry name" value="GLYCOSYLTRANSFERASE 25 FAMILY MEMBER"/>
    <property type="match status" value="1"/>
</dbReference>
<evidence type="ECO:0000313" key="6">
    <source>
        <dbReference type="EMBL" id="KAF2405287.1"/>
    </source>
</evidence>
<protein>
    <recommendedName>
        <fullName evidence="5">Glycosyl transferase family 25 domain-containing protein</fullName>
    </recommendedName>
</protein>
<dbReference type="CDD" id="cd06532">
    <property type="entry name" value="Glyco_transf_25"/>
    <property type="match status" value="1"/>
</dbReference>
<name>A0A6G1IB70_9PEZI</name>
<evidence type="ECO:0000256" key="1">
    <source>
        <dbReference type="ARBA" id="ARBA00006721"/>
    </source>
</evidence>
<dbReference type="PANTHER" id="PTHR10730">
    <property type="entry name" value="PROCOLLAGEN-LYSINE,2-OXOGLUTARATE 5-DIOXYGENASE/GLYCOSYLTRANSFERASE 25 FAMILY MEMBER"/>
    <property type="match status" value="1"/>
</dbReference>
<comment type="similarity">
    <text evidence="1">Belongs to the glycosyltransferase 25 family.</text>
</comment>
<evidence type="ECO:0000256" key="4">
    <source>
        <dbReference type="SAM" id="Phobius"/>
    </source>
</evidence>
<evidence type="ECO:0000313" key="7">
    <source>
        <dbReference type="Proteomes" id="UP000799640"/>
    </source>
</evidence>
<dbReference type="EMBL" id="ML996687">
    <property type="protein sequence ID" value="KAF2405287.1"/>
    <property type="molecule type" value="Genomic_DNA"/>
</dbReference>
<feature type="domain" description="Glycosyl transferase family 25" evidence="5">
    <location>
        <begin position="94"/>
        <end position="310"/>
    </location>
</feature>
<evidence type="ECO:0000256" key="3">
    <source>
        <dbReference type="ARBA" id="ARBA00022679"/>
    </source>
</evidence>
<dbReference type="Pfam" id="PF01755">
    <property type="entry name" value="Glyco_transf_25"/>
    <property type="match status" value="1"/>
</dbReference>
<evidence type="ECO:0000259" key="5">
    <source>
        <dbReference type="Pfam" id="PF01755"/>
    </source>
</evidence>
<keyword evidence="3" id="KW-0808">Transferase</keyword>
<reference evidence="6" key="1">
    <citation type="journal article" date="2020" name="Stud. Mycol.">
        <title>101 Dothideomycetes genomes: a test case for predicting lifestyles and emergence of pathogens.</title>
        <authorList>
            <person name="Haridas S."/>
            <person name="Albert R."/>
            <person name="Binder M."/>
            <person name="Bloem J."/>
            <person name="Labutti K."/>
            <person name="Salamov A."/>
            <person name="Andreopoulos B."/>
            <person name="Baker S."/>
            <person name="Barry K."/>
            <person name="Bills G."/>
            <person name="Bluhm B."/>
            <person name="Cannon C."/>
            <person name="Castanera R."/>
            <person name="Culley D."/>
            <person name="Daum C."/>
            <person name="Ezra D."/>
            <person name="Gonzalez J."/>
            <person name="Henrissat B."/>
            <person name="Kuo A."/>
            <person name="Liang C."/>
            <person name="Lipzen A."/>
            <person name="Lutzoni F."/>
            <person name="Magnuson J."/>
            <person name="Mondo S."/>
            <person name="Nolan M."/>
            <person name="Ohm R."/>
            <person name="Pangilinan J."/>
            <person name="Park H.-J."/>
            <person name="Ramirez L."/>
            <person name="Alfaro M."/>
            <person name="Sun H."/>
            <person name="Tritt A."/>
            <person name="Yoshinaga Y."/>
            <person name="Zwiers L.-H."/>
            <person name="Turgeon B."/>
            <person name="Goodwin S."/>
            <person name="Spatafora J."/>
            <person name="Crous P."/>
            <person name="Grigoriev I."/>
        </authorList>
    </citation>
    <scope>NUCLEOTIDE SEQUENCE</scope>
    <source>
        <strain evidence="6">CBS 262.69</strain>
    </source>
</reference>
<dbReference type="GO" id="GO:0016740">
    <property type="term" value="F:transferase activity"/>
    <property type="evidence" value="ECO:0007669"/>
    <property type="project" value="UniProtKB-KW"/>
</dbReference>
<keyword evidence="4" id="KW-0472">Membrane</keyword>
<dbReference type="InterPro" id="IPR050757">
    <property type="entry name" value="Collagen_mod_GT25"/>
</dbReference>
<keyword evidence="4" id="KW-1133">Transmembrane helix</keyword>
<keyword evidence="7" id="KW-1185">Reference proteome</keyword>
<dbReference type="AlphaFoldDB" id="A0A6G1IB70"/>
<sequence>MVTIKSLRARLPFDMDPASPLHLGHIFDTYGRTRVLLPLVCLTGVLFLILNAASLMPYQSYVAKHESSSARSAHASRQVRRVAAAAGNRTLGFQKVFYISLPFRTDRQDGMSLIASLSGIDATHVPGVKGEDIHIKAQPPGWGSGNGPLGCWRSHANVWRRMLDENIETALIMEDDADWDVDIKAQMVRASRAILANPSVVTNTTEVKEGEPYRRDWDVFFMGQCFSRARKPWTGPVVLYDDPSMPEFDTLSEQFQADLNAYGAAKGQRAIGRAADIICTTGYAVTNKGAQRLLFEIGYKNFPSPVDNMISFRIMDGLIRGMVMVSPAISMFRVGGIRDSDNMAVTGDVKDNSDGSSPDLRNSVREWMKGYMWPDTPIEQYWPPVEVASG</sequence>
<feature type="transmembrane region" description="Helical" evidence="4">
    <location>
        <begin position="35"/>
        <end position="58"/>
    </location>
</feature>
<keyword evidence="4" id="KW-0812">Transmembrane</keyword>
<gene>
    <name evidence="6" type="ORF">EJ06DRAFT_525816</name>
</gene>
<dbReference type="OrthoDB" id="47375at2759"/>
<keyword evidence="2" id="KW-0328">Glycosyltransferase</keyword>
<dbReference type="Proteomes" id="UP000799640">
    <property type="component" value="Unassembled WGS sequence"/>
</dbReference>
<proteinExistence type="inferred from homology"/>
<accession>A0A6G1IB70</accession>
<organism evidence="6 7">
    <name type="scientific">Trichodelitschia bisporula</name>
    <dbReference type="NCBI Taxonomy" id="703511"/>
    <lineage>
        <taxon>Eukaryota</taxon>
        <taxon>Fungi</taxon>
        <taxon>Dikarya</taxon>
        <taxon>Ascomycota</taxon>
        <taxon>Pezizomycotina</taxon>
        <taxon>Dothideomycetes</taxon>
        <taxon>Dothideomycetes incertae sedis</taxon>
        <taxon>Phaeotrichales</taxon>
        <taxon>Phaeotrichaceae</taxon>
        <taxon>Trichodelitschia</taxon>
    </lineage>
</organism>
<evidence type="ECO:0000256" key="2">
    <source>
        <dbReference type="ARBA" id="ARBA00022676"/>
    </source>
</evidence>